<keyword evidence="1" id="KW-0456">Lyase</keyword>
<dbReference type="SUPFAM" id="SSF51569">
    <property type="entry name" value="Aldolase"/>
    <property type="match status" value="1"/>
</dbReference>
<dbReference type="RefSeq" id="WP_344980814.1">
    <property type="nucleotide sequence ID" value="NZ_BAABFN010000020.1"/>
</dbReference>
<dbReference type="CDD" id="cd00408">
    <property type="entry name" value="DHDPS-like"/>
    <property type="match status" value="1"/>
</dbReference>
<gene>
    <name evidence="2" type="ORF">GCM10023143_30080</name>
</gene>
<evidence type="ECO:0000313" key="3">
    <source>
        <dbReference type="Proteomes" id="UP001501207"/>
    </source>
</evidence>
<protein>
    <submittedName>
        <fullName evidence="2">Dihydrodipicolinate synthase family protein</fullName>
    </submittedName>
</protein>
<proteinExistence type="predicted"/>
<comment type="caution">
    <text evidence="2">The sequence shown here is derived from an EMBL/GenBank/DDBJ whole genome shotgun (WGS) entry which is preliminary data.</text>
</comment>
<dbReference type="SMART" id="SM01130">
    <property type="entry name" value="DHDPS"/>
    <property type="match status" value="1"/>
</dbReference>
<dbReference type="PANTHER" id="PTHR42849:SF1">
    <property type="entry name" value="N-ACETYLNEURAMINATE LYASE"/>
    <property type="match status" value="1"/>
</dbReference>
<dbReference type="InterPro" id="IPR013785">
    <property type="entry name" value="Aldolase_TIM"/>
</dbReference>
<dbReference type="PANTHER" id="PTHR42849">
    <property type="entry name" value="N-ACETYLNEURAMINATE LYASE"/>
    <property type="match status" value="1"/>
</dbReference>
<dbReference type="Pfam" id="PF00701">
    <property type="entry name" value="DHDPS"/>
    <property type="match status" value="1"/>
</dbReference>
<keyword evidence="3" id="KW-1185">Reference proteome</keyword>
<dbReference type="Proteomes" id="UP001501207">
    <property type="component" value="Unassembled WGS sequence"/>
</dbReference>
<dbReference type="Gene3D" id="3.20.20.70">
    <property type="entry name" value="Aldolase class I"/>
    <property type="match status" value="1"/>
</dbReference>
<sequence>MNPLKAGDIRGNWATLLVPVNEDESIDFSRLADEIDLILSMRVDGIYSNGTAGEFYNQTEDEFDRISLLLAEKCGAAGIPFQIGCSHMSPVLSLERIKRTVGLKPGAIQVALPDWYPPASDEIIRFLEVTGAAAAPVGLVLYNPPHAKKRLTPLDFAVISAAGVPVVGCKVAGGDAEWFAAMKRAVPDLSLFVPGHTLATGLRLGAHGAYSNVACLHPGAAQRWYRTMLTDPASASELESRIRQFFRDHITPYITERHYSNQAVDKLLAAIGGWSEVETRLRWPYRSVDPGDVLPLRKTCREILPEFFPQP</sequence>
<name>A0ABP8G5I3_9BACT</name>
<dbReference type="EMBL" id="BAABFN010000020">
    <property type="protein sequence ID" value="GAA4317793.1"/>
    <property type="molecule type" value="Genomic_DNA"/>
</dbReference>
<evidence type="ECO:0000256" key="1">
    <source>
        <dbReference type="ARBA" id="ARBA00023239"/>
    </source>
</evidence>
<evidence type="ECO:0000313" key="2">
    <source>
        <dbReference type="EMBL" id="GAA4317793.1"/>
    </source>
</evidence>
<organism evidence="2 3">
    <name type="scientific">Compostibacter hankyongensis</name>
    <dbReference type="NCBI Taxonomy" id="1007089"/>
    <lineage>
        <taxon>Bacteria</taxon>
        <taxon>Pseudomonadati</taxon>
        <taxon>Bacteroidota</taxon>
        <taxon>Chitinophagia</taxon>
        <taxon>Chitinophagales</taxon>
        <taxon>Chitinophagaceae</taxon>
        <taxon>Compostibacter</taxon>
    </lineage>
</organism>
<dbReference type="InterPro" id="IPR002220">
    <property type="entry name" value="DapA-like"/>
</dbReference>
<accession>A0ABP8G5I3</accession>
<reference evidence="3" key="1">
    <citation type="journal article" date="2019" name="Int. J. Syst. Evol. Microbiol.">
        <title>The Global Catalogue of Microorganisms (GCM) 10K type strain sequencing project: providing services to taxonomists for standard genome sequencing and annotation.</title>
        <authorList>
            <consortium name="The Broad Institute Genomics Platform"/>
            <consortium name="The Broad Institute Genome Sequencing Center for Infectious Disease"/>
            <person name="Wu L."/>
            <person name="Ma J."/>
        </authorList>
    </citation>
    <scope>NUCLEOTIDE SEQUENCE [LARGE SCALE GENOMIC DNA]</scope>
    <source>
        <strain evidence="3">JCM 17664</strain>
    </source>
</reference>